<dbReference type="Pfam" id="PF00226">
    <property type="entry name" value="DnaJ"/>
    <property type="match status" value="1"/>
</dbReference>
<dbReference type="SMART" id="SM00271">
    <property type="entry name" value="DnaJ"/>
    <property type="match status" value="1"/>
</dbReference>
<dbReference type="SUPFAM" id="SSF46565">
    <property type="entry name" value="Chaperone J-domain"/>
    <property type="match status" value="1"/>
</dbReference>
<dbReference type="GO" id="GO:0031072">
    <property type="term" value="F:heat shock protein binding"/>
    <property type="evidence" value="ECO:0007669"/>
    <property type="project" value="TreeGrafter"/>
</dbReference>
<dbReference type="PROSITE" id="PS00636">
    <property type="entry name" value="DNAJ_1"/>
    <property type="match status" value="1"/>
</dbReference>
<comment type="caution">
    <text evidence="6">The sequence shown here is derived from an EMBL/GenBank/DDBJ whole genome shotgun (WGS) entry which is preliminary data.</text>
</comment>
<proteinExistence type="predicted"/>
<feature type="region of interest" description="Disordered" evidence="4">
    <location>
        <begin position="190"/>
        <end position="227"/>
    </location>
</feature>
<keyword evidence="1" id="KW-0597">Phosphoprotein</keyword>
<dbReference type="AlphaFoldDB" id="A0AAN8MLC6"/>
<dbReference type="EMBL" id="JAGTTL010000001">
    <property type="protein sequence ID" value="KAK6329366.1"/>
    <property type="molecule type" value="Genomic_DNA"/>
</dbReference>
<accession>A0AAN8MLC6</accession>
<dbReference type="Gene3D" id="1.10.287.110">
    <property type="entry name" value="DnaJ domain"/>
    <property type="match status" value="1"/>
</dbReference>
<gene>
    <name evidence="6" type="ORF">J4Q44_G00013440</name>
</gene>
<evidence type="ECO:0000256" key="4">
    <source>
        <dbReference type="SAM" id="MobiDB-lite"/>
    </source>
</evidence>
<evidence type="ECO:0000256" key="3">
    <source>
        <dbReference type="ARBA" id="ARBA00071610"/>
    </source>
</evidence>
<evidence type="ECO:0000259" key="5">
    <source>
        <dbReference type="PROSITE" id="PS50076"/>
    </source>
</evidence>
<dbReference type="PANTHER" id="PTHR44144">
    <property type="entry name" value="DNAJ HOMOLOG SUBFAMILY C MEMBER 9"/>
    <property type="match status" value="1"/>
</dbReference>
<evidence type="ECO:0000256" key="2">
    <source>
        <dbReference type="ARBA" id="ARBA00054761"/>
    </source>
</evidence>
<dbReference type="CDD" id="cd06257">
    <property type="entry name" value="DnaJ"/>
    <property type="match status" value="1"/>
</dbReference>
<dbReference type="Proteomes" id="UP001356427">
    <property type="component" value="Unassembled WGS sequence"/>
</dbReference>
<comment type="function">
    <text evidence="2">Acts as a dual histone chaperone and heat shock co-chaperone. As a histone chaperone, forms a co-chaperone complex with MCM2 and histone H3-H4 heterodimers; and may thereby assist MCM2 in histone H3-H4 heterodimer recognition and facilitate the assembly of histones into nucleosomes. May also act as a histone co-chaperone together with TONSL. May recruit histone chaperones ASF1A, NASP and SPT2 to histone H3-H4 heterodimers. Also plays a role as co-chaperone of the HSP70 family of molecular chaperone proteins, such as HSPA1A, HSPA1B and HSPA8. As a co-chaperone, may play a role in the recruitment of HSP70-type molecular chaperone machinery to histone H3-H4 substrates, thereby maintaining the histone structural integrity. Exhibits activity to assemble histones onto DNA in vitro.</text>
</comment>
<evidence type="ECO:0000313" key="7">
    <source>
        <dbReference type="Proteomes" id="UP001356427"/>
    </source>
</evidence>
<dbReference type="PROSITE" id="PS50076">
    <property type="entry name" value="DNAJ_2"/>
    <property type="match status" value="1"/>
</dbReference>
<dbReference type="PRINTS" id="PR00625">
    <property type="entry name" value="JDOMAIN"/>
</dbReference>
<dbReference type="FunFam" id="1.10.287.110:FF:000035">
    <property type="entry name" value="DnaJ homolog subfamily C member 9"/>
    <property type="match status" value="1"/>
</dbReference>
<evidence type="ECO:0000256" key="1">
    <source>
        <dbReference type="ARBA" id="ARBA00022553"/>
    </source>
</evidence>
<sequence length="269" mass="30837">MCPHGIKGRLLGEADMGLLDQCEELFKTSNLYDVIGVTNDASEAEVRRGYYKVSLQVHPDRSPGDGQATAKFQALGKVYAVLSDKDQRAIYDEQGIVDEESDSLDQDRNWEEYWRTMFPKITLQDILNFEKSYKDSEEEKHDLMRVYEEHKGDMDRIMENVLCATQEDEPRIRAILQCAIDSKALRSHKAFTNESAKKKSSRKRKADKERKEAEEMQKEMGLDSEDSLVAMIKKNQKSKEAGFNSLMDNLEAKYCKKRPSSSSGRKGKK</sequence>
<dbReference type="GO" id="GO:0005634">
    <property type="term" value="C:nucleus"/>
    <property type="evidence" value="ECO:0007669"/>
    <property type="project" value="TreeGrafter"/>
</dbReference>
<organism evidence="6 7">
    <name type="scientific">Coregonus suidteri</name>
    <dbReference type="NCBI Taxonomy" id="861788"/>
    <lineage>
        <taxon>Eukaryota</taxon>
        <taxon>Metazoa</taxon>
        <taxon>Chordata</taxon>
        <taxon>Craniata</taxon>
        <taxon>Vertebrata</taxon>
        <taxon>Euteleostomi</taxon>
        <taxon>Actinopterygii</taxon>
        <taxon>Neopterygii</taxon>
        <taxon>Teleostei</taxon>
        <taxon>Protacanthopterygii</taxon>
        <taxon>Salmoniformes</taxon>
        <taxon>Salmonidae</taxon>
        <taxon>Coregoninae</taxon>
        <taxon>Coregonus</taxon>
    </lineage>
</organism>
<dbReference type="InterPro" id="IPR001623">
    <property type="entry name" value="DnaJ_domain"/>
</dbReference>
<dbReference type="InterPro" id="IPR018253">
    <property type="entry name" value="DnaJ_domain_CS"/>
</dbReference>
<dbReference type="GO" id="GO:0005737">
    <property type="term" value="C:cytoplasm"/>
    <property type="evidence" value="ECO:0007669"/>
    <property type="project" value="TreeGrafter"/>
</dbReference>
<keyword evidence="7" id="KW-1185">Reference proteome</keyword>
<feature type="compositionally biased region" description="Basic and acidic residues" evidence="4">
    <location>
        <begin position="206"/>
        <end position="221"/>
    </location>
</feature>
<reference evidence="6 7" key="1">
    <citation type="submission" date="2021-04" db="EMBL/GenBank/DDBJ databases">
        <authorList>
            <person name="De Guttry C."/>
            <person name="Zahm M."/>
            <person name="Klopp C."/>
            <person name="Cabau C."/>
            <person name="Louis A."/>
            <person name="Berthelot C."/>
            <person name="Parey E."/>
            <person name="Roest Crollius H."/>
            <person name="Montfort J."/>
            <person name="Robinson-Rechavi M."/>
            <person name="Bucao C."/>
            <person name="Bouchez O."/>
            <person name="Gislard M."/>
            <person name="Lluch J."/>
            <person name="Milhes M."/>
            <person name="Lampietro C."/>
            <person name="Lopez Roques C."/>
            <person name="Donnadieu C."/>
            <person name="Braasch I."/>
            <person name="Desvignes T."/>
            <person name="Postlethwait J."/>
            <person name="Bobe J."/>
            <person name="Wedekind C."/>
            <person name="Guiguen Y."/>
        </authorList>
    </citation>
    <scope>NUCLEOTIDE SEQUENCE [LARGE SCALE GENOMIC DNA]</scope>
    <source>
        <strain evidence="6">Cs_M1</strain>
        <tissue evidence="6">Blood</tissue>
    </source>
</reference>
<name>A0AAN8MLC6_9TELE</name>
<dbReference type="InterPro" id="IPR036869">
    <property type="entry name" value="J_dom_sf"/>
</dbReference>
<protein>
    <recommendedName>
        <fullName evidence="3">DnaJ homolog subfamily C member 9</fullName>
    </recommendedName>
</protein>
<dbReference type="InterPro" id="IPR052594">
    <property type="entry name" value="J_domain-containing_protein"/>
</dbReference>
<feature type="domain" description="J" evidence="5">
    <location>
        <begin position="30"/>
        <end position="95"/>
    </location>
</feature>
<dbReference type="InterPro" id="IPR056453">
    <property type="entry name" value="HTH_DNAJC9"/>
</dbReference>
<evidence type="ECO:0000313" key="6">
    <source>
        <dbReference type="EMBL" id="KAK6329366.1"/>
    </source>
</evidence>
<dbReference type="Pfam" id="PF23302">
    <property type="entry name" value="HTH_DNAJC9"/>
    <property type="match status" value="1"/>
</dbReference>
<dbReference type="PANTHER" id="PTHR44144:SF1">
    <property type="entry name" value="DNAJ HOMOLOG SUBFAMILY C MEMBER 9"/>
    <property type="match status" value="1"/>
</dbReference>